<evidence type="ECO:0000313" key="3">
    <source>
        <dbReference type="EMBL" id="SFQ80942.1"/>
    </source>
</evidence>
<evidence type="ECO:0000313" key="4">
    <source>
        <dbReference type="Proteomes" id="UP000182762"/>
    </source>
</evidence>
<keyword evidence="2" id="KW-0460">Magnesium</keyword>
<dbReference type="Gene3D" id="1.10.150.240">
    <property type="entry name" value="Putative phosphatase, domain 2"/>
    <property type="match status" value="1"/>
</dbReference>
<keyword evidence="1" id="KW-0378">Hydrolase</keyword>
<sequence length="191" mass="22527">MNILWDFDGTIFDTYPTIVKTFKRLINDKHVSDEEVLEKLKVSSLHAIDYFGVEKEEFDKTFHQQESELDVREKPPFAHVEEVLKSAACNVIVTHKAKKSAMDILTHYKLKHYFTEIITIDDGYNRKPDPQSYRYLHNLYHIDLIIGDRELDLQPGREIGIKTCAFQNAHLEADFHIQDYQQFFTRVMPHL</sequence>
<evidence type="ECO:0000256" key="1">
    <source>
        <dbReference type="ARBA" id="ARBA00022801"/>
    </source>
</evidence>
<proteinExistence type="predicted"/>
<dbReference type="RefSeq" id="WP_061805989.1">
    <property type="nucleotide sequence ID" value="NZ_FOXX01000010.1"/>
</dbReference>
<dbReference type="Pfam" id="PF13419">
    <property type="entry name" value="HAD_2"/>
    <property type="match status" value="1"/>
</dbReference>
<name>A0A1I6BJ38_9BACI</name>
<evidence type="ECO:0000256" key="2">
    <source>
        <dbReference type="ARBA" id="ARBA00022842"/>
    </source>
</evidence>
<dbReference type="NCBIfam" id="TIGR01549">
    <property type="entry name" value="HAD-SF-IA-v1"/>
    <property type="match status" value="1"/>
</dbReference>
<dbReference type="PANTHER" id="PTHR43434:SF25">
    <property type="entry name" value="PHOSPHOGLYCOLATE PHOSPHATASE"/>
    <property type="match status" value="1"/>
</dbReference>
<accession>A0A1I6BJ38</accession>
<dbReference type="GeneID" id="93712287"/>
<dbReference type="SUPFAM" id="SSF56784">
    <property type="entry name" value="HAD-like"/>
    <property type="match status" value="1"/>
</dbReference>
<keyword evidence="4" id="KW-1185">Reference proteome</keyword>
<dbReference type="InterPro" id="IPR036412">
    <property type="entry name" value="HAD-like_sf"/>
</dbReference>
<dbReference type="InterPro" id="IPR050155">
    <property type="entry name" value="HAD-like_hydrolase_sf"/>
</dbReference>
<protein>
    <submittedName>
        <fullName evidence="3">Haloacid dehalogenase superfamily, subfamily IA, variant 1 with third motif having Dx(3-4)D or Dx(3-4)E</fullName>
    </submittedName>
</protein>
<dbReference type="InterPro" id="IPR006439">
    <property type="entry name" value="HAD-SF_hydro_IA"/>
</dbReference>
<dbReference type="Proteomes" id="UP000182762">
    <property type="component" value="Unassembled WGS sequence"/>
</dbReference>
<gene>
    <name evidence="3" type="ORF">SAMN02745910_03698</name>
</gene>
<dbReference type="InterPro" id="IPR023198">
    <property type="entry name" value="PGP-like_dom2"/>
</dbReference>
<dbReference type="PANTHER" id="PTHR43434">
    <property type="entry name" value="PHOSPHOGLYCOLATE PHOSPHATASE"/>
    <property type="match status" value="1"/>
</dbReference>
<organism evidence="3 4">
    <name type="scientific">Priestia endophytica DSM 13796</name>
    <dbReference type="NCBI Taxonomy" id="1121089"/>
    <lineage>
        <taxon>Bacteria</taxon>
        <taxon>Bacillati</taxon>
        <taxon>Bacillota</taxon>
        <taxon>Bacilli</taxon>
        <taxon>Bacillales</taxon>
        <taxon>Bacillaceae</taxon>
        <taxon>Priestia</taxon>
    </lineage>
</organism>
<dbReference type="Gene3D" id="3.40.50.1000">
    <property type="entry name" value="HAD superfamily/HAD-like"/>
    <property type="match status" value="1"/>
</dbReference>
<reference evidence="3 4" key="1">
    <citation type="submission" date="2016-10" db="EMBL/GenBank/DDBJ databases">
        <authorList>
            <person name="Varghese N."/>
            <person name="Submissions S."/>
        </authorList>
    </citation>
    <scope>NUCLEOTIDE SEQUENCE [LARGE SCALE GENOMIC DNA]</scope>
    <source>
        <strain evidence="3 4">DSM 13796</strain>
    </source>
</reference>
<dbReference type="SFLD" id="SFLDG01129">
    <property type="entry name" value="C1.5:_HAD__Beta-PGM__Phosphata"/>
    <property type="match status" value="1"/>
</dbReference>
<dbReference type="InterPro" id="IPR023214">
    <property type="entry name" value="HAD_sf"/>
</dbReference>
<dbReference type="EMBL" id="FOXX01000010">
    <property type="protein sequence ID" value="SFQ80942.1"/>
    <property type="molecule type" value="Genomic_DNA"/>
</dbReference>
<dbReference type="InterPro" id="IPR041492">
    <property type="entry name" value="HAD_2"/>
</dbReference>
<comment type="caution">
    <text evidence="3">The sequence shown here is derived from an EMBL/GenBank/DDBJ whole genome shotgun (WGS) entry which is preliminary data.</text>
</comment>
<dbReference type="SFLD" id="SFLDS00003">
    <property type="entry name" value="Haloacid_Dehalogenase"/>
    <property type="match status" value="1"/>
</dbReference>